<protein>
    <submittedName>
        <fullName evidence="2">Serine-threonine rich protein</fullName>
    </submittedName>
</protein>
<feature type="compositionally biased region" description="Basic and acidic residues" evidence="1">
    <location>
        <begin position="499"/>
        <end position="513"/>
    </location>
</feature>
<accession>A0ABQ0GPL4</accession>
<feature type="region of interest" description="Disordered" evidence="1">
    <location>
        <begin position="255"/>
        <end position="279"/>
    </location>
</feature>
<gene>
    <name evidence="2" type="ORF">MFIFM68171_09902</name>
</gene>
<feature type="compositionally biased region" description="Basic and acidic residues" evidence="1">
    <location>
        <begin position="415"/>
        <end position="428"/>
    </location>
</feature>
<keyword evidence="3" id="KW-1185">Reference proteome</keyword>
<dbReference type="GeneID" id="98180644"/>
<feature type="region of interest" description="Disordered" evidence="1">
    <location>
        <begin position="791"/>
        <end position="813"/>
    </location>
</feature>
<feature type="compositionally biased region" description="Basic and acidic residues" evidence="1">
    <location>
        <begin position="471"/>
        <end position="483"/>
    </location>
</feature>
<dbReference type="Proteomes" id="UP001628179">
    <property type="component" value="Unassembled WGS sequence"/>
</dbReference>
<feature type="compositionally biased region" description="Basic and acidic residues" evidence="1">
    <location>
        <begin position="443"/>
        <end position="455"/>
    </location>
</feature>
<proteinExistence type="predicted"/>
<feature type="region of interest" description="Disordered" evidence="1">
    <location>
        <begin position="554"/>
        <end position="696"/>
    </location>
</feature>
<feature type="compositionally biased region" description="Basic and acidic residues" evidence="1">
    <location>
        <begin position="259"/>
        <end position="274"/>
    </location>
</feature>
<feature type="compositionally biased region" description="Low complexity" evidence="1">
    <location>
        <begin position="653"/>
        <end position="663"/>
    </location>
</feature>
<evidence type="ECO:0000256" key="1">
    <source>
        <dbReference type="SAM" id="MobiDB-lite"/>
    </source>
</evidence>
<feature type="region of interest" description="Disordered" evidence="1">
    <location>
        <begin position="390"/>
        <end position="513"/>
    </location>
</feature>
<evidence type="ECO:0000313" key="2">
    <source>
        <dbReference type="EMBL" id="GAB1319692.1"/>
    </source>
</evidence>
<reference evidence="2 3" key="1">
    <citation type="submission" date="2024-09" db="EMBL/GenBank/DDBJ databases">
        <title>Itraconazole resistance in Madurella fahalii resulting from another homologue of gene encoding cytochrome P450 14-alpha sterol demethylase (CYP51).</title>
        <authorList>
            <person name="Yoshioka I."/>
            <person name="Fahal A.H."/>
            <person name="Kaneko S."/>
            <person name="Yaguchi T."/>
        </authorList>
    </citation>
    <scope>NUCLEOTIDE SEQUENCE [LARGE SCALE GENOMIC DNA]</scope>
    <source>
        <strain evidence="2 3">IFM 68171</strain>
    </source>
</reference>
<sequence length="1036" mass="115139">MSLTSASTLVRRARHSGAAPSGSLASLGGALVARRHHRQQLRGFRFGRLWSSYLEQDFHRDACRHRSLRYKYAETLSRRLSWEKPSVAENAKSALKQIAYNYWSPGRRGIQAGERYMNTDASPKTPDNPEGIRPGQNIEDAERAPLEHLLFGNKRAKKNRRAGAGQGAPTSPLEQGITSYTIDPITNRKVPKKSTDNSYTASGRGVEIPIRTFKPYRSQFAPFKAPEVEEEQAPVFYDGPPPEAELKKYGQVQIDAEPWDSKTKTAGEQGKRSDSNYGAPSSSGLLDALKWEHREVSWHQNDIIASASGASAIGLWSSHSHAAEYPDLHKYRPVMENDERIFDKSQTYDYTDLDRYTAVRYREPDGKLPEEEQVQEYRDLDKYGAVRAHEPDGKYKMQPEPPSDPQELNKYGAVRSHEPDGKYKREPEPPTDPQELSKYGAVRFREPDGSYKLEPEIPADPQELSKYGAVRSHEPDGKYKLEPESSAGPQELSKYGAVRSHEPDGKYKEEAPLQKYDDLDKYGAFRSHEPDGRYAAYYAEPFLDPAELAHYSKPVMSHEPDGKYAANYVEPRPDSEELAQYSKPFLSHEPDGKYAASYAEPKPDEVELGKYQAFRSHEPDGKYAASHITTTPDPDDLAGYGPFRSHEPDGKYAAEAASASEAADLGNHEAFSYEDSEAIPPYEETQPSKNAPDLEGYKAVQIDEPHRPQPTLAEEGYTAELGKYQAVRWNEPDGKPTDLKTSSRALFDYDLKSEASLEKTPYRKMVEELMARSATESGVAHELQASGKREIEGIAEPAPEGHKPRSTPTDKGMEVDTALPVQTTKPAEPNLYKILVYDPTMQCIEVAETTSVVPDSSSPLTPAEVLLRMSNPARFFPHFAPLQAQGFEIVSGSGDVLIFRKVREAVPRAQQPEETSSVTTETVTTHTAVNPIDKTGGRLDYTVAASRFASPTGFVNYDLPPPAAAPTERFESGINVRREEPVFSGRKTESGKREHRSLPKRAVVGAAWLAGISYSLGVVGEYFRTGGTDGKGPKGL</sequence>
<name>A0ABQ0GPL4_9PEZI</name>
<feature type="compositionally biased region" description="Polar residues" evidence="1">
    <location>
        <begin position="168"/>
        <end position="177"/>
    </location>
</feature>
<organism evidence="2 3">
    <name type="scientific">Madurella fahalii</name>
    <dbReference type="NCBI Taxonomy" id="1157608"/>
    <lineage>
        <taxon>Eukaryota</taxon>
        <taxon>Fungi</taxon>
        <taxon>Dikarya</taxon>
        <taxon>Ascomycota</taxon>
        <taxon>Pezizomycotina</taxon>
        <taxon>Sordariomycetes</taxon>
        <taxon>Sordariomycetidae</taxon>
        <taxon>Sordariales</taxon>
        <taxon>Sordariales incertae sedis</taxon>
        <taxon>Madurella</taxon>
    </lineage>
</organism>
<evidence type="ECO:0000313" key="3">
    <source>
        <dbReference type="Proteomes" id="UP001628179"/>
    </source>
</evidence>
<dbReference type="EMBL" id="BAAFSV010000005">
    <property type="protein sequence ID" value="GAB1319692.1"/>
    <property type="molecule type" value="Genomic_DNA"/>
</dbReference>
<comment type="caution">
    <text evidence="2">The sequence shown here is derived from an EMBL/GenBank/DDBJ whole genome shotgun (WGS) entry which is preliminary data.</text>
</comment>
<feature type="region of interest" description="Disordered" evidence="1">
    <location>
        <begin position="157"/>
        <end position="177"/>
    </location>
</feature>
<dbReference type="RefSeq" id="XP_070921422.1">
    <property type="nucleotide sequence ID" value="XM_071065321.1"/>
</dbReference>